<dbReference type="EMBL" id="JARBJD010000350">
    <property type="protein sequence ID" value="KAK2943358.1"/>
    <property type="molecule type" value="Genomic_DNA"/>
</dbReference>
<dbReference type="Pfam" id="PF02174">
    <property type="entry name" value="IRS"/>
    <property type="match status" value="1"/>
</dbReference>
<keyword evidence="3" id="KW-1185">Reference proteome</keyword>
<evidence type="ECO:0000259" key="1">
    <source>
        <dbReference type="Pfam" id="PF02174"/>
    </source>
</evidence>
<gene>
    <name evidence="2" type="ORF">BLNAU_21721</name>
</gene>
<evidence type="ECO:0000313" key="2">
    <source>
        <dbReference type="EMBL" id="KAK2943358.1"/>
    </source>
</evidence>
<dbReference type="SUPFAM" id="SSF50729">
    <property type="entry name" value="PH domain-like"/>
    <property type="match status" value="1"/>
</dbReference>
<accession>A0ABQ9WV37</accession>
<dbReference type="InterPro" id="IPR002404">
    <property type="entry name" value="IRS_PTB"/>
</dbReference>
<name>A0ABQ9WV37_9EUKA</name>
<protein>
    <recommendedName>
        <fullName evidence="1">IRS-type PTB domain-containing protein</fullName>
    </recommendedName>
</protein>
<comment type="caution">
    <text evidence="2">The sequence shown here is derived from an EMBL/GenBank/DDBJ whole genome shotgun (WGS) entry which is preliminary data.</text>
</comment>
<sequence>MSLEELYFSDQDPVGKFAVNEDDILILTLSSVSFLDKAGKQTTWPLKDISSWGNSSTEFRLMIIDRTANGEKVPRTFQTKEGFLILEFLKHIVDVVLQKKGKTPSFFRGDSTSTQTVADNPLHVKDFVLDLDL</sequence>
<dbReference type="Proteomes" id="UP001281761">
    <property type="component" value="Unassembled WGS sequence"/>
</dbReference>
<evidence type="ECO:0000313" key="3">
    <source>
        <dbReference type="Proteomes" id="UP001281761"/>
    </source>
</evidence>
<feature type="domain" description="IRS-type PTB" evidence="1">
    <location>
        <begin position="24"/>
        <end position="94"/>
    </location>
</feature>
<reference evidence="2 3" key="1">
    <citation type="journal article" date="2022" name="bioRxiv">
        <title>Genomics of Preaxostyla Flagellates Illuminates Evolutionary Transitions and the Path Towards Mitochondrial Loss.</title>
        <authorList>
            <person name="Novak L.V.F."/>
            <person name="Treitli S.C."/>
            <person name="Pyrih J."/>
            <person name="Halakuc P."/>
            <person name="Pipaliya S.V."/>
            <person name="Vacek V."/>
            <person name="Brzon O."/>
            <person name="Soukal P."/>
            <person name="Eme L."/>
            <person name="Dacks J.B."/>
            <person name="Karnkowska A."/>
            <person name="Elias M."/>
            <person name="Hampl V."/>
        </authorList>
    </citation>
    <scope>NUCLEOTIDE SEQUENCE [LARGE SCALE GENOMIC DNA]</scope>
    <source>
        <strain evidence="2">NAU3</strain>
        <tissue evidence="2">Gut</tissue>
    </source>
</reference>
<proteinExistence type="predicted"/>
<organism evidence="2 3">
    <name type="scientific">Blattamonas nauphoetae</name>
    <dbReference type="NCBI Taxonomy" id="2049346"/>
    <lineage>
        <taxon>Eukaryota</taxon>
        <taxon>Metamonada</taxon>
        <taxon>Preaxostyla</taxon>
        <taxon>Oxymonadida</taxon>
        <taxon>Blattamonas</taxon>
    </lineage>
</organism>